<gene>
    <name evidence="7" type="ORF">Taro_003145</name>
</gene>
<feature type="compositionally biased region" description="Basic and acidic residues" evidence="6">
    <location>
        <begin position="960"/>
        <end position="970"/>
    </location>
</feature>
<feature type="region of interest" description="Disordered" evidence="6">
    <location>
        <begin position="1"/>
        <end position="70"/>
    </location>
</feature>
<feature type="compositionally biased region" description="Basic and acidic residues" evidence="6">
    <location>
        <begin position="298"/>
        <end position="309"/>
    </location>
</feature>
<evidence type="ECO:0008006" key="9">
    <source>
        <dbReference type="Google" id="ProtNLM"/>
    </source>
</evidence>
<proteinExistence type="inferred from homology"/>
<feature type="region of interest" description="Disordered" evidence="6">
    <location>
        <begin position="930"/>
        <end position="1147"/>
    </location>
</feature>
<feature type="region of interest" description="Disordered" evidence="6">
    <location>
        <begin position="1166"/>
        <end position="1223"/>
    </location>
</feature>
<dbReference type="InterPro" id="IPR040418">
    <property type="entry name" value="CRWN"/>
</dbReference>
<evidence type="ECO:0000313" key="7">
    <source>
        <dbReference type="EMBL" id="MQL70782.1"/>
    </source>
</evidence>
<feature type="region of interest" description="Disordered" evidence="6">
    <location>
        <begin position="854"/>
        <end position="878"/>
    </location>
</feature>
<dbReference type="Proteomes" id="UP000652761">
    <property type="component" value="Unassembled WGS sequence"/>
</dbReference>
<dbReference type="PANTHER" id="PTHR31908:SF11">
    <property type="entry name" value="PROTEIN CROWDED NUCLEI 1"/>
    <property type="match status" value="1"/>
</dbReference>
<comment type="caution">
    <text evidence="7">The sequence shown here is derived from an EMBL/GenBank/DDBJ whole genome shotgun (WGS) entry which is preliminary data.</text>
</comment>
<dbReference type="AlphaFoldDB" id="A0A843TEI4"/>
<evidence type="ECO:0000256" key="2">
    <source>
        <dbReference type="ARBA" id="ARBA00023242"/>
    </source>
</evidence>
<evidence type="ECO:0000313" key="8">
    <source>
        <dbReference type="Proteomes" id="UP000652761"/>
    </source>
</evidence>
<name>A0A843TEI4_COLES</name>
<accession>A0A843TEI4</accession>
<feature type="compositionally biased region" description="Polar residues" evidence="6">
    <location>
        <begin position="1093"/>
        <end position="1119"/>
    </location>
</feature>
<keyword evidence="8" id="KW-1185">Reference proteome</keyword>
<protein>
    <recommendedName>
        <fullName evidence="9">Nuclear matrix constituent protein 1-like protein</fullName>
    </recommendedName>
</protein>
<evidence type="ECO:0000256" key="6">
    <source>
        <dbReference type="SAM" id="MobiDB-lite"/>
    </source>
</evidence>
<dbReference type="SUPFAM" id="SSF57997">
    <property type="entry name" value="Tropomyosin"/>
    <property type="match status" value="1"/>
</dbReference>
<evidence type="ECO:0000256" key="4">
    <source>
        <dbReference type="ARBA" id="ARBA00024208"/>
    </source>
</evidence>
<feature type="compositionally biased region" description="Basic and acidic residues" evidence="6">
    <location>
        <begin position="998"/>
        <end position="1019"/>
    </location>
</feature>
<feature type="coiled-coil region" evidence="5">
    <location>
        <begin position="640"/>
        <end position="732"/>
    </location>
</feature>
<comment type="similarity">
    <text evidence="4">Belongs to the CRWN family.</text>
</comment>
<dbReference type="PANTHER" id="PTHR31908">
    <property type="entry name" value="PROTEIN CROWDED NUCLEI 4"/>
    <property type="match status" value="1"/>
</dbReference>
<reference evidence="7" key="1">
    <citation type="submission" date="2017-07" db="EMBL/GenBank/DDBJ databases">
        <title>Taro Niue Genome Assembly and Annotation.</title>
        <authorList>
            <person name="Atibalentja N."/>
            <person name="Keating K."/>
            <person name="Fields C.J."/>
        </authorList>
    </citation>
    <scope>NUCLEOTIDE SEQUENCE</scope>
    <source>
        <strain evidence="7">Niue_2</strain>
        <tissue evidence="7">Leaf</tissue>
    </source>
</reference>
<organism evidence="7 8">
    <name type="scientific">Colocasia esculenta</name>
    <name type="common">Wild taro</name>
    <name type="synonym">Arum esculentum</name>
    <dbReference type="NCBI Taxonomy" id="4460"/>
    <lineage>
        <taxon>Eukaryota</taxon>
        <taxon>Viridiplantae</taxon>
        <taxon>Streptophyta</taxon>
        <taxon>Embryophyta</taxon>
        <taxon>Tracheophyta</taxon>
        <taxon>Spermatophyta</taxon>
        <taxon>Magnoliopsida</taxon>
        <taxon>Liliopsida</taxon>
        <taxon>Araceae</taxon>
        <taxon>Aroideae</taxon>
        <taxon>Colocasieae</taxon>
        <taxon>Colocasia</taxon>
    </lineage>
</organism>
<keyword evidence="2" id="KW-0539">Nucleus</keyword>
<comment type="subcellular location">
    <subcellularLocation>
        <location evidence="3">Nucleus lamina</location>
    </subcellularLocation>
</comment>
<dbReference type="OrthoDB" id="673795at2759"/>
<feature type="compositionally biased region" description="Acidic residues" evidence="6">
    <location>
        <begin position="1201"/>
        <end position="1213"/>
    </location>
</feature>
<feature type="compositionally biased region" description="Gly residues" evidence="6">
    <location>
        <begin position="30"/>
        <end position="42"/>
    </location>
</feature>
<evidence type="ECO:0000256" key="5">
    <source>
        <dbReference type="SAM" id="Coils"/>
    </source>
</evidence>
<evidence type="ECO:0000256" key="3">
    <source>
        <dbReference type="ARBA" id="ARBA00024186"/>
    </source>
</evidence>
<evidence type="ECO:0000256" key="1">
    <source>
        <dbReference type="ARBA" id="ARBA00023054"/>
    </source>
</evidence>
<dbReference type="GO" id="GO:0005652">
    <property type="term" value="C:nuclear lamina"/>
    <property type="evidence" value="ECO:0007669"/>
    <property type="project" value="UniProtKB-SubCell"/>
</dbReference>
<sequence>MFTPQPQRRGWSLTPRAADKNPSTPSYGKSTGGGLFGKGKGIVGSDTSLPPPPRGSLGENGNGTEDGGDLEVWKRFQEAGLLDQASLEKKDREALVQRVAKLEAELYEYQYNMGLLLIEKKEWTSKYEELRQGLAETDEILKREQTAHVIALSEVQKREDNLKKALGVEKQCVSDLEKALSELRAEYAEIKFTSDQKLADAHALMASTEEKALEVEAKLRSADAKLAEASRKGSEIERKLLDVAARESIAQRELASLNAEKELIKDDLDRQREDLRTWERNLQESQERLVESQSLLNQREKRSNELDKSLKEREKELQTAREMIEKGTQSLKEKENDINARLTALVVSEKEINTKKENLEEKERVLIALEDQLSAREKVEMQKLLDEHNAVLEHKKTEFEVEMEKRRSSLDEELKGKLAAVEKKADEINRKEEKIVKRELTLEKKMEKLKDEQKDLDVKSKALKKWEAAIKANEKDFEKRNKEFAEENQQLLISKDRLEAERAAVDAEKQRLATEMENLRITEAERAEYALLQSRLKEEIDECRLIKESLEKEREDLRKERESFEKEWDVLDEKRTHLMDDLKQFNDEKEKFEKWRHGEEERLNREQHATRDLIQKELDDLGLKKEHFERTMSQERSEVYEMLERERADAARALDLQKHELEISMQKKLEEMESQFHRKVAEFNEQREKELDHIKSLRESTVLEVQKMSLEQKRFEREKQEYADQRKKLEIDQLEIQNDIETLRTLSKNLKVQREDFIKEREQFLALVDQYKSCKNCGVAITELVFTGIEQLHEIEDPRDILLPSLAEGYLDEHLKVKKAEVSPVPESSPSGRMSWLRSCTKKIFNFSPVKRIEDSTDERSSQNRNMLVSENKDEAEPSFAVAADSDVERVQSGNDVPVSEASEKLNRAAEDLEPSLEVANVPVSVPTIESDSGIRDMEGEPVNPSVDGLGEEQGLSSLPEEHQAPEPKRKVGRTSKRGKAVIRRTRSVQEVVVDAKTFLKETSDRKTPANGDMKHSLDDIEESQGDSGRTDRKTNVGQKRRLGQTSGMGTGELEGEESEAHSESVSLGGRRKRRQTVVPAARAPGEKRYNLRRSTVANTAASSQALPDQTKGTKSTNRPPSPDDEVSKGVLEDEGTQKATAESTAEVIVSSEKLVSLSREEIYTEVQTETEENGELNLEFNDSSGNDVKDVGNEGNQTPVDDDEECDSDSSEDSSGSERHNASVGKKLWKFFTS</sequence>
<feature type="coiled-coil region" evidence="5">
    <location>
        <begin position="411"/>
        <end position="574"/>
    </location>
</feature>
<dbReference type="GO" id="GO:0006997">
    <property type="term" value="P:nucleus organization"/>
    <property type="evidence" value="ECO:0007669"/>
    <property type="project" value="InterPro"/>
</dbReference>
<dbReference type="EMBL" id="NMUH01000079">
    <property type="protein sequence ID" value="MQL70782.1"/>
    <property type="molecule type" value="Genomic_DNA"/>
</dbReference>
<keyword evidence="1 5" id="KW-0175">Coiled coil</keyword>
<feature type="compositionally biased region" description="Basic residues" evidence="6">
    <location>
        <begin position="971"/>
        <end position="987"/>
    </location>
</feature>
<feature type="coiled-coil region" evidence="5">
    <location>
        <begin position="85"/>
        <end position="112"/>
    </location>
</feature>
<feature type="region of interest" description="Disordered" evidence="6">
    <location>
        <begin position="289"/>
        <end position="309"/>
    </location>
</feature>